<gene>
    <name evidence="2" type="ORF">B0A49_05770</name>
</gene>
<dbReference type="EMBL" id="NAJN01000443">
    <property type="protein sequence ID" value="TKA73279.1"/>
    <property type="molecule type" value="Genomic_DNA"/>
</dbReference>
<organism evidence="2 3">
    <name type="scientific">Cryomyces minteri</name>
    <dbReference type="NCBI Taxonomy" id="331657"/>
    <lineage>
        <taxon>Eukaryota</taxon>
        <taxon>Fungi</taxon>
        <taxon>Dikarya</taxon>
        <taxon>Ascomycota</taxon>
        <taxon>Pezizomycotina</taxon>
        <taxon>Dothideomycetes</taxon>
        <taxon>Dothideomycetes incertae sedis</taxon>
        <taxon>Cryomyces</taxon>
    </lineage>
</organism>
<dbReference type="Proteomes" id="UP000308768">
    <property type="component" value="Unassembled WGS sequence"/>
</dbReference>
<evidence type="ECO:0000256" key="1">
    <source>
        <dbReference type="SAM" id="MobiDB-lite"/>
    </source>
</evidence>
<comment type="caution">
    <text evidence="2">The sequence shown here is derived from an EMBL/GenBank/DDBJ whole genome shotgun (WGS) entry which is preliminary data.</text>
</comment>
<evidence type="ECO:0000313" key="2">
    <source>
        <dbReference type="EMBL" id="TKA73279.1"/>
    </source>
</evidence>
<accession>A0A4V5NG26</accession>
<feature type="region of interest" description="Disordered" evidence="1">
    <location>
        <begin position="20"/>
        <end position="61"/>
    </location>
</feature>
<proteinExistence type="predicted"/>
<feature type="region of interest" description="Disordered" evidence="1">
    <location>
        <begin position="98"/>
        <end position="117"/>
    </location>
</feature>
<protein>
    <submittedName>
        <fullName evidence="2">Uncharacterized protein</fullName>
    </submittedName>
</protein>
<name>A0A4V5NG26_9PEZI</name>
<evidence type="ECO:0000313" key="3">
    <source>
        <dbReference type="Proteomes" id="UP000308768"/>
    </source>
</evidence>
<feature type="compositionally biased region" description="Polar residues" evidence="1">
    <location>
        <begin position="25"/>
        <end position="41"/>
    </location>
</feature>
<sequence length="117" mass="12526">MSYPAPPWINRPGMHRDASLWAPTASLSDPTRSSPRNSTTVPMDAGAEPSVTPSSAYRPLRARSPRTIVSLTPRRSDVCAARGADALAELDGLDEESACDGGTRDKYRGSTSTRSFC</sequence>
<reference evidence="2 3" key="1">
    <citation type="submission" date="2017-03" db="EMBL/GenBank/DDBJ databases">
        <title>Genomes of endolithic fungi from Antarctica.</title>
        <authorList>
            <person name="Coleine C."/>
            <person name="Masonjones S."/>
            <person name="Stajich J.E."/>
        </authorList>
    </citation>
    <scope>NUCLEOTIDE SEQUENCE [LARGE SCALE GENOMIC DNA]</scope>
    <source>
        <strain evidence="2 3">CCFEE 5187</strain>
    </source>
</reference>
<keyword evidence="3" id="KW-1185">Reference proteome</keyword>
<dbReference type="AlphaFoldDB" id="A0A4V5NG26"/>